<dbReference type="Pfam" id="PF13855">
    <property type="entry name" value="LRR_8"/>
    <property type="match status" value="1"/>
</dbReference>
<dbReference type="InterPro" id="IPR001611">
    <property type="entry name" value="Leu-rich_rpt"/>
</dbReference>
<proteinExistence type="predicted"/>
<dbReference type="Proteomes" id="UP001157418">
    <property type="component" value="Unassembled WGS sequence"/>
</dbReference>
<dbReference type="PANTHER" id="PTHR16083">
    <property type="entry name" value="LEUCINE RICH REPEAT CONTAINING PROTEIN"/>
    <property type="match status" value="1"/>
</dbReference>
<comment type="caution">
    <text evidence="1">The sequence shown here is derived from an EMBL/GenBank/DDBJ whole genome shotgun (WGS) entry which is preliminary data.</text>
</comment>
<dbReference type="Gene3D" id="3.80.10.10">
    <property type="entry name" value="Ribonuclease Inhibitor"/>
    <property type="match status" value="2"/>
</dbReference>
<evidence type="ECO:0008006" key="3">
    <source>
        <dbReference type="Google" id="ProtNLM"/>
    </source>
</evidence>
<organism evidence="1 2">
    <name type="scientific">Lactuca virosa</name>
    <dbReference type="NCBI Taxonomy" id="75947"/>
    <lineage>
        <taxon>Eukaryota</taxon>
        <taxon>Viridiplantae</taxon>
        <taxon>Streptophyta</taxon>
        <taxon>Embryophyta</taxon>
        <taxon>Tracheophyta</taxon>
        <taxon>Spermatophyta</taxon>
        <taxon>Magnoliopsida</taxon>
        <taxon>eudicotyledons</taxon>
        <taxon>Gunneridae</taxon>
        <taxon>Pentapetalae</taxon>
        <taxon>asterids</taxon>
        <taxon>campanulids</taxon>
        <taxon>Asterales</taxon>
        <taxon>Asteraceae</taxon>
        <taxon>Cichorioideae</taxon>
        <taxon>Cichorieae</taxon>
        <taxon>Lactucinae</taxon>
        <taxon>Lactuca</taxon>
    </lineage>
</organism>
<dbReference type="PANTHER" id="PTHR16083:SF69">
    <property type="entry name" value="LEUCINE-RICH REPEAT DOMAIN SUPERFAMILY"/>
    <property type="match status" value="1"/>
</dbReference>
<evidence type="ECO:0000313" key="2">
    <source>
        <dbReference type="Proteomes" id="UP001157418"/>
    </source>
</evidence>
<protein>
    <recommendedName>
        <fullName evidence="3">HMA domain-containing protein</fullName>
    </recommendedName>
</protein>
<sequence>MELACLSNLIMTPDFDELPNLERFILRGCRCLKEIHPSIGRLKRLVFLSIEFCAGLKIFPPITQLKKLETFSLSHCPKLFKLSWIERNLNSVPFLHLNNSGKGVASSKKTSSNIFATCWACGDTEVKKPQENLSDVEECYLEEACLHHNSMNHHTLLRFFPKSLRKLNLRYCNLGDIGIGSAVWELPNLEELILKENEYSHLNFSLLQLPRLKWLDVSRCTKLVELSELPSSIVVVIADGCDSLESIGDISNCKWLRKVSLLGVKNLRPWVGDILVRSMLQGNAVEDHFISVALEHQMIPKGLIGRLHRLKTFKLPLPHDWRNDFCGFLICIITNTRHPIINIIIKREADEDSRSELWQESNEAPDSKYGKSVSLVGYVSFSSLSRTGYLNSTYNMISFSIYGKNWSGPEANSYVGAELVPRKSKGDDQVQTTDWSEFWDKDHEHGNTFTIHREAHSSIKILWQPYYCTQPHSKHRTCYSACQQQVVVKVDIYSYEDIEKAMLEVIHLSGVESVSLMKDTMDVELAVIGDVDPADIVVRLRKCCYAEIVTTGPAKGW</sequence>
<dbReference type="SUPFAM" id="SSF52058">
    <property type="entry name" value="L domain-like"/>
    <property type="match status" value="1"/>
</dbReference>
<reference evidence="1 2" key="1">
    <citation type="submission" date="2022-01" db="EMBL/GenBank/DDBJ databases">
        <authorList>
            <person name="Xiong W."/>
            <person name="Schranz E."/>
        </authorList>
    </citation>
    <scope>NUCLEOTIDE SEQUENCE [LARGE SCALE GENOMIC DNA]</scope>
</reference>
<dbReference type="AlphaFoldDB" id="A0AAU9MUG9"/>
<keyword evidence="2" id="KW-1185">Reference proteome</keyword>
<evidence type="ECO:0000313" key="1">
    <source>
        <dbReference type="EMBL" id="CAH1431514.1"/>
    </source>
</evidence>
<dbReference type="Gene3D" id="3.30.70.100">
    <property type="match status" value="1"/>
</dbReference>
<dbReference type="InterPro" id="IPR032675">
    <property type="entry name" value="LRR_dom_sf"/>
</dbReference>
<accession>A0AAU9MUG9</accession>
<dbReference type="EMBL" id="CAKMRJ010003334">
    <property type="protein sequence ID" value="CAH1431514.1"/>
    <property type="molecule type" value="Genomic_DNA"/>
</dbReference>
<name>A0AAU9MUG9_9ASTR</name>
<gene>
    <name evidence="1" type="ORF">LVIROSA_LOCUS18226</name>
</gene>